<dbReference type="InterPro" id="IPR013783">
    <property type="entry name" value="Ig-like_fold"/>
</dbReference>
<feature type="chain" id="PRO_5046972453" description="DUF1573 domain-containing protein" evidence="1">
    <location>
        <begin position="21"/>
        <end position="320"/>
    </location>
</feature>
<evidence type="ECO:0000313" key="3">
    <source>
        <dbReference type="Proteomes" id="UP001165089"/>
    </source>
</evidence>
<evidence type="ECO:0000256" key="1">
    <source>
        <dbReference type="SAM" id="SignalP"/>
    </source>
</evidence>
<gene>
    <name evidence="2" type="ORF">GETHPA_25990</name>
</gene>
<evidence type="ECO:0000313" key="2">
    <source>
        <dbReference type="EMBL" id="GLH71066.1"/>
    </source>
</evidence>
<accession>A0ABQ5Q9N9</accession>
<name>A0ABQ5Q9N9_9BACT</name>
<sequence length="320" mass="34680">MIRRLLFACAAVTLMAQAPAIHFDSFNHDFGRITPDRKVSAKYRVTNTGNAVLSISQVRPSCGCTATVLGKWSINPGESTELEATFDPRGYRGQVRKSIEVLCNDPKTPAVTLTFETEVVQEVMPSQDAVYFNTARTASAHATVRYASGNGDPVKITEARAPGAPFLAFTWRQDGKDALLDVAFTGRSVPKGQFRGVETVTVRFTSAHVPQLPLDVQWELKPSVVASPAGLVFEGNAGTDLRDKLVLKQAEGRAFRVTGMSCSLSQVRVEGLLQKAAPQQELTIVVPASMKAGRYSETLALSTDDPDQPELTIRISAILK</sequence>
<organism evidence="2 3">
    <name type="scientific">Geothrix rubra</name>
    <dbReference type="NCBI Taxonomy" id="2927977"/>
    <lineage>
        <taxon>Bacteria</taxon>
        <taxon>Pseudomonadati</taxon>
        <taxon>Acidobacteriota</taxon>
        <taxon>Holophagae</taxon>
        <taxon>Holophagales</taxon>
        <taxon>Holophagaceae</taxon>
        <taxon>Geothrix</taxon>
    </lineage>
</organism>
<keyword evidence="3" id="KW-1185">Reference proteome</keyword>
<dbReference type="PANTHER" id="PTHR37833:SF1">
    <property type="entry name" value="SIGNAL PEPTIDE PROTEIN"/>
    <property type="match status" value="1"/>
</dbReference>
<keyword evidence="1" id="KW-0732">Signal</keyword>
<evidence type="ECO:0008006" key="4">
    <source>
        <dbReference type="Google" id="ProtNLM"/>
    </source>
</evidence>
<reference evidence="2 3" key="1">
    <citation type="journal article" date="2023" name="Antonie Van Leeuwenhoek">
        <title>Mesoterricola silvestris gen. nov., sp. nov., Mesoterricola sediminis sp. nov., Geothrix oryzae sp. nov., Geothrix edaphica sp. nov., Geothrix rubra sp. nov., and Geothrix limicola sp. nov., six novel members of Acidobacteriota isolated from soils.</title>
        <authorList>
            <person name="Itoh H."/>
            <person name="Sugisawa Y."/>
            <person name="Mise K."/>
            <person name="Xu Z."/>
            <person name="Kuniyasu M."/>
            <person name="Ushijima N."/>
            <person name="Kawano K."/>
            <person name="Kobayashi E."/>
            <person name="Shiratori Y."/>
            <person name="Masuda Y."/>
            <person name="Senoo K."/>
        </authorList>
    </citation>
    <scope>NUCLEOTIDE SEQUENCE [LARGE SCALE GENOMIC DNA]</scope>
    <source>
        <strain evidence="2 3">Red803</strain>
    </source>
</reference>
<dbReference type="EMBL" id="BSDD01000005">
    <property type="protein sequence ID" value="GLH71066.1"/>
    <property type="molecule type" value="Genomic_DNA"/>
</dbReference>
<dbReference type="InterPro" id="IPR011467">
    <property type="entry name" value="DUF1573"/>
</dbReference>
<dbReference type="PANTHER" id="PTHR37833">
    <property type="entry name" value="LIPOPROTEIN-RELATED"/>
    <property type="match status" value="1"/>
</dbReference>
<feature type="signal peptide" evidence="1">
    <location>
        <begin position="1"/>
        <end position="20"/>
    </location>
</feature>
<dbReference type="RefSeq" id="WP_285726944.1">
    <property type="nucleotide sequence ID" value="NZ_BSDD01000005.1"/>
</dbReference>
<proteinExistence type="predicted"/>
<comment type="caution">
    <text evidence="2">The sequence shown here is derived from an EMBL/GenBank/DDBJ whole genome shotgun (WGS) entry which is preliminary data.</text>
</comment>
<dbReference type="Pfam" id="PF07610">
    <property type="entry name" value="DUF1573"/>
    <property type="match status" value="1"/>
</dbReference>
<protein>
    <recommendedName>
        <fullName evidence="4">DUF1573 domain-containing protein</fullName>
    </recommendedName>
</protein>
<dbReference type="Gene3D" id="2.60.40.10">
    <property type="entry name" value="Immunoglobulins"/>
    <property type="match status" value="1"/>
</dbReference>
<dbReference type="Proteomes" id="UP001165089">
    <property type="component" value="Unassembled WGS sequence"/>
</dbReference>